<accession>A0ACB7EG54</accession>
<evidence type="ECO:0000313" key="1">
    <source>
        <dbReference type="EMBL" id="KAG8000889.1"/>
    </source>
</evidence>
<dbReference type="EMBL" id="CM024796">
    <property type="protein sequence ID" value="KAG8000889.1"/>
    <property type="molecule type" value="Genomic_DNA"/>
</dbReference>
<reference evidence="1" key="1">
    <citation type="submission" date="2020-04" db="EMBL/GenBank/DDBJ databases">
        <title>A chromosome-scale assembly and high-density genetic map of the yellow drum (Nibea albiflora) genome.</title>
        <authorList>
            <person name="Xu D."/>
            <person name="Zhang W."/>
            <person name="Chen R."/>
            <person name="Tan P."/>
            <person name="Wang L."/>
            <person name="Song H."/>
            <person name="Tian L."/>
            <person name="Zhu Q."/>
            <person name="Wang B."/>
        </authorList>
    </citation>
    <scope>NUCLEOTIDE SEQUENCE</scope>
    <source>
        <strain evidence="1">ZJHYS-2018</strain>
    </source>
</reference>
<organism evidence="1 2">
    <name type="scientific">Nibea albiflora</name>
    <name type="common">Yellow drum</name>
    <name type="synonym">Corvina albiflora</name>
    <dbReference type="NCBI Taxonomy" id="240163"/>
    <lineage>
        <taxon>Eukaryota</taxon>
        <taxon>Metazoa</taxon>
        <taxon>Chordata</taxon>
        <taxon>Craniata</taxon>
        <taxon>Vertebrata</taxon>
        <taxon>Euteleostomi</taxon>
        <taxon>Actinopterygii</taxon>
        <taxon>Neopterygii</taxon>
        <taxon>Teleostei</taxon>
        <taxon>Neoteleostei</taxon>
        <taxon>Acanthomorphata</taxon>
        <taxon>Eupercaria</taxon>
        <taxon>Sciaenidae</taxon>
        <taxon>Nibea</taxon>
    </lineage>
</organism>
<sequence length="618" mass="69298">MDPTTRFFAKLRKLAVTLESETAKLQHAFESRNDDGDSETTARAMRAYHELNCDVANLKGQIQEQLAQQKAHESEVSSFIKACRVMEEKVTQDINTLRGHWETYGYQAPRDTQRPNKTENQESYSEDEECDESETKSEREAGSGEEAEDNHSLSPTKTGAPPFVDVMRTPQLSDFGLSEIQLKRTLAGAEWCSEVPPMPEMSLPHPSLNTPAPPPMVLTPKCALRMDDDELQTPQMHDFGITEHTMCLNNDFTMDLFQKKVNKPARPQKDIPTPPVNPLMESLQTKADNLESPEPPVFCTPGFKIRKTNGHCSPPAQDNGDPESPCRPRNLPTTPEVPAFQTPYVNRLVSNKKDCPFIFYLGGKKSLQEPEPVNMQVDDDSQTFKLQTSLAEGSTGSKRAWEYNVSELSILGGEEKHMPEMPNLESVWANNLQSRSAKMLKTGQHEKVTKELTVSRLELDGPTQEFSLGTPRIRTDFEEPSTPEMPDLSSVTQDICKLVSQAHLKKTATMVVHPYVEPEKAKNSAPRVSVVSESQFQSLPSYLKQMTLHNLNQAIHSINNFTAECPGEKTEFQVEELRKITNLGAKTPVYILCLMELKRLIHVGGARSTSVYKLSTHD</sequence>
<protein>
    <submittedName>
        <fullName evidence="1">Spindle and kinetochore-associated protein 3</fullName>
    </submittedName>
</protein>
<comment type="caution">
    <text evidence="1">The sequence shown here is derived from an EMBL/GenBank/DDBJ whole genome shotgun (WGS) entry which is preliminary data.</text>
</comment>
<evidence type="ECO:0000313" key="2">
    <source>
        <dbReference type="Proteomes" id="UP000805704"/>
    </source>
</evidence>
<proteinExistence type="predicted"/>
<keyword evidence="2" id="KW-1185">Reference proteome</keyword>
<dbReference type="Proteomes" id="UP000805704">
    <property type="component" value="Chromosome 8"/>
</dbReference>
<name>A0ACB7EG54_NIBAL</name>
<gene>
    <name evidence="1" type="primary">SKA3</name>
    <name evidence="1" type="ORF">GBF38_018170</name>
</gene>